<comment type="caution">
    <text evidence="1">The sequence shown here is derived from an EMBL/GenBank/DDBJ whole genome shotgun (WGS) entry which is preliminary data.</text>
</comment>
<dbReference type="Pfam" id="PF13424">
    <property type="entry name" value="TPR_12"/>
    <property type="match status" value="1"/>
</dbReference>
<sequence>IAKKINRRDLEFAAISGLAGADSIDGHLSSSMKQYELAITQATKYGTTVPGHALEFYPLELYWAGRLDEAIEWSRKAIQTCGEVGDTFLLLRALSNLGVSLASRGRYNEALQIFKEAEQIGRENDIGTALARSMVMLGGVHLELYDFKTTQAITEEGKEIATTLDFKAPLISANIDLLFNLARRGEVGEAQALVDEVEKPVEQTAGWHGWLWRIRLAQARAEISLAQGDGEKAVQFAEKSLHQSQETGRIKYQAAALETRGKALVLMGKKRNEGIANLQ</sequence>
<feature type="non-terminal residue" evidence="1">
    <location>
        <position position="279"/>
    </location>
</feature>
<dbReference type="SUPFAM" id="SSF48452">
    <property type="entry name" value="TPR-like"/>
    <property type="match status" value="1"/>
</dbReference>
<gene>
    <name evidence="1" type="ORF">S01H4_46714</name>
</gene>
<dbReference type="PROSITE" id="PS50005">
    <property type="entry name" value="TPR"/>
    <property type="match status" value="1"/>
</dbReference>
<dbReference type="AlphaFoldDB" id="X1BBE5"/>
<dbReference type="SMART" id="SM00028">
    <property type="entry name" value="TPR"/>
    <property type="match status" value="2"/>
</dbReference>
<organism evidence="1">
    <name type="scientific">marine sediment metagenome</name>
    <dbReference type="NCBI Taxonomy" id="412755"/>
    <lineage>
        <taxon>unclassified sequences</taxon>
        <taxon>metagenomes</taxon>
        <taxon>ecological metagenomes</taxon>
    </lineage>
</organism>
<dbReference type="InterPro" id="IPR019734">
    <property type="entry name" value="TPR_rpt"/>
</dbReference>
<reference evidence="1" key="1">
    <citation type="journal article" date="2014" name="Front. Microbiol.">
        <title>High frequency of phylogenetically diverse reductive dehalogenase-homologous genes in deep subseafloor sedimentary metagenomes.</title>
        <authorList>
            <person name="Kawai M."/>
            <person name="Futagami T."/>
            <person name="Toyoda A."/>
            <person name="Takaki Y."/>
            <person name="Nishi S."/>
            <person name="Hori S."/>
            <person name="Arai W."/>
            <person name="Tsubouchi T."/>
            <person name="Morono Y."/>
            <person name="Uchiyama I."/>
            <person name="Ito T."/>
            <person name="Fujiyama A."/>
            <person name="Inagaki F."/>
            <person name="Takami H."/>
        </authorList>
    </citation>
    <scope>NUCLEOTIDE SEQUENCE</scope>
    <source>
        <strain evidence="1">Expedition CK06-06</strain>
    </source>
</reference>
<protein>
    <submittedName>
        <fullName evidence="1">Uncharacterized protein</fullName>
    </submittedName>
</protein>
<proteinExistence type="predicted"/>
<evidence type="ECO:0000313" key="1">
    <source>
        <dbReference type="EMBL" id="GAG93244.1"/>
    </source>
</evidence>
<dbReference type="EMBL" id="BART01026137">
    <property type="protein sequence ID" value="GAG93244.1"/>
    <property type="molecule type" value="Genomic_DNA"/>
</dbReference>
<dbReference type="InterPro" id="IPR011990">
    <property type="entry name" value="TPR-like_helical_dom_sf"/>
</dbReference>
<feature type="non-terminal residue" evidence="1">
    <location>
        <position position="1"/>
    </location>
</feature>
<accession>X1BBE5</accession>
<name>X1BBE5_9ZZZZ</name>
<dbReference type="Gene3D" id="1.25.40.10">
    <property type="entry name" value="Tetratricopeptide repeat domain"/>
    <property type="match status" value="1"/>
</dbReference>